<organism evidence="7 8">
    <name type="scientific">Yeguia hominis</name>
    <dbReference type="NCBI Taxonomy" id="2763662"/>
    <lineage>
        <taxon>Bacteria</taxon>
        <taxon>Bacillati</taxon>
        <taxon>Bacillota</taxon>
        <taxon>Clostridia</taxon>
        <taxon>Eubacteriales</taxon>
        <taxon>Yeguiaceae</taxon>
        <taxon>Yeguia</taxon>
    </lineage>
</organism>
<evidence type="ECO:0000256" key="4">
    <source>
        <dbReference type="ARBA" id="ARBA00022960"/>
    </source>
</evidence>
<evidence type="ECO:0000256" key="3">
    <source>
        <dbReference type="ARBA" id="ARBA00022840"/>
    </source>
</evidence>
<keyword evidence="8" id="KW-1185">Reference proteome</keyword>
<comment type="subcellular location">
    <subcellularLocation>
        <location evidence="6">Cytoplasm</location>
    </subcellularLocation>
    <text evidence="6">Membrane-associated.</text>
</comment>
<comment type="caution">
    <text evidence="7">The sequence shown here is derived from an EMBL/GenBank/DDBJ whole genome shotgun (WGS) entry which is preliminary data.</text>
</comment>
<dbReference type="InterPro" id="IPR043129">
    <property type="entry name" value="ATPase_NBD"/>
</dbReference>
<keyword evidence="2 6" id="KW-0547">Nucleotide-binding</keyword>
<accession>A0A926D6T1</accession>
<feature type="binding site" evidence="6">
    <location>
        <begin position="155"/>
        <end position="157"/>
    </location>
    <ligand>
        <name>ATP</name>
        <dbReference type="ChEBI" id="CHEBI:30616"/>
    </ligand>
</feature>
<dbReference type="InterPro" id="IPR004753">
    <property type="entry name" value="MreB"/>
</dbReference>
<name>A0A926D6T1_9FIRM</name>
<comment type="similarity">
    <text evidence="5 6">Belongs to the FtsA/MreB family.</text>
</comment>
<protein>
    <recommendedName>
        <fullName evidence="6">Cell shape-determining protein MreB</fullName>
    </recommendedName>
</protein>
<reference evidence="7" key="1">
    <citation type="submission" date="2020-08" db="EMBL/GenBank/DDBJ databases">
        <title>Genome public.</title>
        <authorList>
            <person name="Liu C."/>
            <person name="Sun Q."/>
        </authorList>
    </citation>
    <scope>NUCLEOTIDE SEQUENCE</scope>
    <source>
        <strain evidence="7">NSJ-40</strain>
    </source>
</reference>
<proteinExistence type="inferred from homology"/>
<dbReference type="GO" id="GO:0005737">
    <property type="term" value="C:cytoplasm"/>
    <property type="evidence" value="ECO:0007669"/>
    <property type="project" value="UniProtKB-SubCell"/>
</dbReference>
<evidence type="ECO:0000256" key="2">
    <source>
        <dbReference type="ARBA" id="ARBA00022741"/>
    </source>
</evidence>
<keyword evidence="4 6" id="KW-0133">Cell shape</keyword>
<dbReference type="Proteomes" id="UP000651482">
    <property type="component" value="Unassembled WGS sequence"/>
</dbReference>
<dbReference type="PANTHER" id="PTHR42749:SF1">
    <property type="entry name" value="CELL SHAPE-DETERMINING PROTEIN MREB"/>
    <property type="match status" value="1"/>
</dbReference>
<dbReference type="NCBIfam" id="NF010539">
    <property type="entry name" value="PRK13927.1"/>
    <property type="match status" value="1"/>
</dbReference>
<comment type="caution">
    <text evidence="6">Lacks conserved residue(s) required for the propagation of feature annotation.</text>
</comment>
<dbReference type="GO" id="GO:0008360">
    <property type="term" value="P:regulation of cell shape"/>
    <property type="evidence" value="ECO:0007669"/>
    <property type="project" value="UniProtKB-UniRule"/>
</dbReference>
<dbReference type="GO" id="GO:0000902">
    <property type="term" value="P:cell morphogenesis"/>
    <property type="evidence" value="ECO:0007669"/>
    <property type="project" value="InterPro"/>
</dbReference>
<dbReference type="GO" id="GO:0005524">
    <property type="term" value="F:ATP binding"/>
    <property type="evidence" value="ECO:0007669"/>
    <property type="project" value="UniProtKB-KW"/>
</dbReference>
<dbReference type="CDD" id="cd10225">
    <property type="entry name" value="ASKHA_NBD_MreB-like"/>
    <property type="match status" value="1"/>
</dbReference>
<comment type="function">
    <text evidence="6">Forms membrane-associated dynamic filaments that are essential for cell shape determination. Acts by regulating cell wall synthesis and cell elongation, and thus cell shape. A feedback loop between cell geometry and MreB localization may maintain elongated cell shape by targeting cell wall growth to regions of negative cell wall curvature.</text>
</comment>
<dbReference type="HAMAP" id="MF_02207">
    <property type="entry name" value="MreB"/>
    <property type="match status" value="1"/>
</dbReference>
<evidence type="ECO:0000256" key="1">
    <source>
        <dbReference type="ARBA" id="ARBA00022490"/>
    </source>
</evidence>
<dbReference type="PRINTS" id="PR01652">
    <property type="entry name" value="SHAPEPROTEIN"/>
</dbReference>
<keyword evidence="1 6" id="KW-0963">Cytoplasm</keyword>
<feature type="binding site" evidence="6">
    <location>
        <begin position="203"/>
        <end position="206"/>
    </location>
    <ligand>
        <name>ATP</name>
        <dbReference type="ChEBI" id="CHEBI:30616"/>
    </ligand>
</feature>
<dbReference type="RefSeq" id="WP_249317986.1">
    <property type="nucleotide sequence ID" value="NZ_JACRSN010000002.1"/>
</dbReference>
<dbReference type="Pfam" id="PF06723">
    <property type="entry name" value="MreB_Mbl"/>
    <property type="match status" value="1"/>
</dbReference>
<evidence type="ECO:0000256" key="5">
    <source>
        <dbReference type="ARBA" id="ARBA00023458"/>
    </source>
</evidence>
<evidence type="ECO:0000313" key="8">
    <source>
        <dbReference type="Proteomes" id="UP000651482"/>
    </source>
</evidence>
<comment type="subunit">
    <text evidence="6">Forms polymers.</text>
</comment>
<gene>
    <name evidence="6" type="primary">mreB</name>
    <name evidence="7" type="ORF">IAG03_01835</name>
</gene>
<dbReference type="EMBL" id="JACRSN010000002">
    <property type="protein sequence ID" value="MBC8532763.1"/>
    <property type="molecule type" value="Genomic_DNA"/>
</dbReference>
<dbReference type="Gene3D" id="3.30.420.40">
    <property type="match status" value="2"/>
</dbReference>
<dbReference type="InterPro" id="IPR056546">
    <property type="entry name" value="MreB_MamK-like"/>
</dbReference>
<keyword evidence="3 6" id="KW-0067">ATP-binding</keyword>
<dbReference type="SUPFAM" id="SSF53067">
    <property type="entry name" value="Actin-like ATPase domain"/>
    <property type="match status" value="2"/>
</dbReference>
<evidence type="ECO:0000313" key="7">
    <source>
        <dbReference type="EMBL" id="MBC8532763.1"/>
    </source>
</evidence>
<evidence type="ECO:0000256" key="6">
    <source>
        <dbReference type="HAMAP-Rule" id="MF_02207"/>
    </source>
</evidence>
<sequence>MLGSDMAVDLGTSTIKIYLDGKGVVVNEPAIVVHNTVNDEIVAIGHEAFAMLGKTSDKLEVINPLSNGVISDFGMAQVILNHYLKQLNLNKVFMPRVVVSVPCGVTEVEKRAVVDAINSCGVRKISLLEEPIAAALGAGVDIGTPRGCMVVDIGGGTTNIGVISLCDIAVSTSMRIAGDTFDDSIIRYVRRKYNLVIGKRTAEEIKVAVGCAYPRKELIRHCVKGRNALTGLPQWADLSCDEMLEAMITPAMRIVRAIQSILEQTPPELIGDIYADGIILTGGSAEIYGLDVLIAKKTRVPVVVAEDPVTCVVRGAGKAIQFLDSPEDHGYGSLNPLTDAY</sequence>
<dbReference type="AlphaFoldDB" id="A0A926D6T1"/>
<dbReference type="PANTHER" id="PTHR42749">
    <property type="entry name" value="CELL SHAPE-DETERMINING PROTEIN MREB"/>
    <property type="match status" value="1"/>
</dbReference>